<dbReference type="Proteomes" id="UP001164539">
    <property type="component" value="Chromosome 5"/>
</dbReference>
<gene>
    <name evidence="1" type="ORF">OWV82_009506</name>
</gene>
<proteinExistence type="predicted"/>
<accession>A0ACC1Y209</accession>
<name>A0ACC1Y209_MELAZ</name>
<organism evidence="1 2">
    <name type="scientific">Melia azedarach</name>
    <name type="common">Chinaberry tree</name>
    <dbReference type="NCBI Taxonomy" id="155640"/>
    <lineage>
        <taxon>Eukaryota</taxon>
        <taxon>Viridiplantae</taxon>
        <taxon>Streptophyta</taxon>
        <taxon>Embryophyta</taxon>
        <taxon>Tracheophyta</taxon>
        <taxon>Spermatophyta</taxon>
        <taxon>Magnoliopsida</taxon>
        <taxon>eudicotyledons</taxon>
        <taxon>Gunneridae</taxon>
        <taxon>Pentapetalae</taxon>
        <taxon>rosids</taxon>
        <taxon>malvids</taxon>
        <taxon>Sapindales</taxon>
        <taxon>Meliaceae</taxon>
        <taxon>Melia</taxon>
    </lineage>
</organism>
<sequence length="367" mass="40649">MRSEFLICFLILFSSLLVPSHGHWGLPEKQAALFIFGDSLFDAGNNNYINTTTDFLANFFPYGETFFKYATGRHSDGRLIPDFIAEYAKLPLIPTFLPSTSHEFTFGVNFASAGAGALVETHKGFVIDLKSQLSYFKIVEKALKQKLGDERTKTLLSRAVYLFSIGSNDYIAPLLPNSTVLHSDDSRKQYVAMVIGNLTAAIEEVYEKGGRKFGFVNLCPLGCLPTTKATVPGSTGSCLEDASQLARLHNKALSEVLQELESHLKGFKYANHDFYKSLDERINDPRRFGFEESTACCGSGPLRGISSCGGKRPGLKDYELCEDPDEYLFFDSVHPSEKASKQISGLMWSGTPDVTGPYNLKTLFELK</sequence>
<reference evidence="1 2" key="1">
    <citation type="journal article" date="2023" name="Science">
        <title>Complex scaffold remodeling in plant triterpene biosynthesis.</title>
        <authorList>
            <person name="De La Pena R."/>
            <person name="Hodgson H."/>
            <person name="Liu J.C."/>
            <person name="Stephenson M.J."/>
            <person name="Martin A.C."/>
            <person name="Owen C."/>
            <person name="Harkess A."/>
            <person name="Leebens-Mack J."/>
            <person name="Jimenez L.E."/>
            <person name="Osbourn A."/>
            <person name="Sattely E.S."/>
        </authorList>
    </citation>
    <scope>NUCLEOTIDE SEQUENCE [LARGE SCALE GENOMIC DNA]</scope>
    <source>
        <strain evidence="2">cv. JPN11</strain>
        <tissue evidence="1">Leaf</tissue>
    </source>
</reference>
<keyword evidence="2" id="KW-1185">Reference proteome</keyword>
<evidence type="ECO:0000313" key="2">
    <source>
        <dbReference type="Proteomes" id="UP001164539"/>
    </source>
</evidence>
<dbReference type="EMBL" id="CM051398">
    <property type="protein sequence ID" value="KAJ4717714.1"/>
    <property type="molecule type" value="Genomic_DNA"/>
</dbReference>
<protein>
    <submittedName>
        <fullName evidence="1">GDSL esterase/lipase</fullName>
    </submittedName>
</protein>
<comment type="caution">
    <text evidence="1">The sequence shown here is derived from an EMBL/GenBank/DDBJ whole genome shotgun (WGS) entry which is preliminary data.</text>
</comment>
<evidence type="ECO:0000313" key="1">
    <source>
        <dbReference type="EMBL" id="KAJ4717714.1"/>
    </source>
</evidence>